<dbReference type="EMBL" id="LGRX02021791">
    <property type="protein sequence ID" value="KAK3256304.1"/>
    <property type="molecule type" value="Genomic_DNA"/>
</dbReference>
<feature type="non-terminal residue" evidence="2">
    <location>
        <position position="250"/>
    </location>
</feature>
<name>A0AAE0FB37_9CHLO</name>
<keyword evidence="1" id="KW-0732">Signal</keyword>
<evidence type="ECO:0000256" key="1">
    <source>
        <dbReference type="SAM" id="SignalP"/>
    </source>
</evidence>
<gene>
    <name evidence="2" type="ORF">CYMTET_34558</name>
</gene>
<accession>A0AAE0FB37</accession>
<keyword evidence="3" id="KW-1185">Reference proteome</keyword>
<protein>
    <submittedName>
        <fullName evidence="2">Uncharacterized protein</fullName>
    </submittedName>
</protein>
<organism evidence="2 3">
    <name type="scientific">Cymbomonas tetramitiformis</name>
    <dbReference type="NCBI Taxonomy" id="36881"/>
    <lineage>
        <taxon>Eukaryota</taxon>
        <taxon>Viridiplantae</taxon>
        <taxon>Chlorophyta</taxon>
        <taxon>Pyramimonadophyceae</taxon>
        <taxon>Pyramimonadales</taxon>
        <taxon>Pyramimonadaceae</taxon>
        <taxon>Cymbomonas</taxon>
    </lineage>
</organism>
<dbReference type="AlphaFoldDB" id="A0AAE0FB37"/>
<sequence>MAVPTFPIPWARSPQVASPMTLNCALALLLLLKSHLGTSAVTVQNPAASDTVGDALAAPPGVAEPPSITTDGKEPLNKTITPPAELPIVEARFYAVHQKAARAYFQMMGNWSRGEGLLPPGEADTEGGICALAEGCAFLAQKWIPGRALVAEDISLTQEARDAIKFGQFYEPISARRDPRGRQAQESLMADFVHYLLTRPREAVPPEVRALILPPGKSDERWPGSVMPRSFFSPQHWQVKYGSPARSPGP</sequence>
<proteinExistence type="predicted"/>
<evidence type="ECO:0000313" key="2">
    <source>
        <dbReference type="EMBL" id="KAK3256304.1"/>
    </source>
</evidence>
<feature type="signal peptide" evidence="1">
    <location>
        <begin position="1"/>
        <end position="40"/>
    </location>
</feature>
<reference evidence="2 3" key="1">
    <citation type="journal article" date="2015" name="Genome Biol. Evol.">
        <title>Comparative Genomics of a Bacterivorous Green Alga Reveals Evolutionary Causalities and Consequences of Phago-Mixotrophic Mode of Nutrition.</title>
        <authorList>
            <person name="Burns J.A."/>
            <person name="Paasch A."/>
            <person name="Narechania A."/>
            <person name="Kim E."/>
        </authorList>
    </citation>
    <scope>NUCLEOTIDE SEQUENCE [LARGE SCALE GENOMIC DNA]</scope>
    <source>
        <strain evidence="2 3">PLY_AMNH</strain>
    </source>
</reference>
<dbReference type="Proteomes" id="UP001190700">
    <property type="component" value="Unassembled WGS sequence"/>
</dbReference>
<feature type="chain" id="PRO_5041956874" evidence="1">
    <location>
        <begin position="41"/>
        <end position="250"/>
    </location>
</feature>
<evidence type="ECO:0000313" key="3">
    <source>
        <dbReference type="Proteomes" id="UP001190700"/>
    </source>
</evidence>
<comment type="caution">
    <text evidence="2">The sequence shown here is derived from an EMBL/GenBank/DDBJ whole genome shotgun (WGS) entry which is preliminary data.</text>
</comment>